<dbReference type="Pfam" id="PF13456">
    <property type="entry name" value="RVT_3"/>
    <property type="match status" value="1"/>
</dbReference>
<dbReference type="Pfam" id="PF00078">
    <property type="entry name" value="RVT_1"/>
    <property type="match status" value="1"/>
</dbReference>
<keyword evidence="3" id="KW-1185">Reference proteome</keyword>
<dbReference type="InterPro" id="IPR041588">
    <property type="entry name" value="Integrase_H2C2"/>
</dbReference>
<dbReference type="Proteomes" id="UP001054252">
    <property type="component" value="Unassembled WGS sequence"/>
</dbReference>
<dbReference type="SUPFAM" id="SSF56672">
    <property type="entry name" value="DNA/RNA polymerases"/>
    <property type="match status" value="1"/>
</dbReference>
<dbReference type="InterPro" id="IPR000477">
    <property type="entry name" value="RT_dom"/>
</dbReference>
<dbReference type="Gene3D" id="3.10.10.10">
    <property type="entry name" value="HIV Type 1 Reverse Transcriptase, subunit A, domain 1"/>
    <property type="match status" value="1"/>
</dbReference>
<dbReference type="InterPro" id="IPR036397">
    <property type="entry name" value="RNaseH_sf"/>
</dbReference>
<evidence type="ECO:0000313" key="3">
    <source>
        <dbReference type="Proteomes" id="UP001054252"/>
    </source>
</evidence>
<comment type="caution">
    <text evidence="2">The sequence shown here is derived from an EMBL/GenBank/DDBJ whole genome shotgun (WGS) entry which is preliminary data.</text>
</comment>
<dbReference type="InterPro" id="IPR002156">
    <property type="entry name" value="RNaseH_domain"/>
</dbReference>
<dbReference type="Gene3D" id="1.10.340.70">
    <property type="match status" value="1"/>
</dbReference>
<reference evidence="2 3" key="1">
    <citation type="journal article" date="2021" name="Commun. Biol.">
        <title>The genome of Shorea leprosula (Dipterocarpaceae) highlights the ecological relevance of drought in aseasonal tropical rainforests.</title>
        <authorList>
            <person name="Ng K.K.S."/>
            <person name="Kobayashi M.J."/>
            <person name="Fawcett J.A."/>
            <person name="Hatakeyama M."/>
            <person name="Paape T."/>
            <person name="Ng C.H."/>
            <person name="Ang C.C."/>
            <person name="Tnah L.H."/>
            <person name="Lee C.T."/>
            <person name="Nishiyama T."/>
            <person name="Sese J."/>
            <person name="O'Brien M.J."/>
            <person name="Copetti D."/>
            <person name="Mohd Noor M.I."/>
            <person name="Ong R.C."/>
            <person name="Putra M."/>
            <person name="Sireger I.Z."/>
            <person name="Indrioko S."/>
            <person name="Kosugi Y."/>
            <person name="Izuno A."/>
            <person name="Isagi Y."/>
            <person name="Lee S.L."/>
            <person name="Shimizu K.K."/>
        </authorList>
    </citation>
    <scope>NUCLEOTIDE SEQUENCE [LARGE SCALE GENOMIC DNA]</scope>
    <source>
        <strain evidence="2">214</strain>
    </source>
</reference>
<evidence type="ECO:0000313" key="2">
    <source>
        <dbReference type="EMBL" id="GKV14216.1"/>
    </source>
</evidence>
<dbReference type="PROSITE" id="PS50994">
    <property type="entry name" value="INTEGRASE"/>
    <property type="match status" value="1"/>
</dbReference>
<dbReference type="SUPFAM" id="SSF53098">
    <property type="entry name" value="Ribonuclease H-like"/>
    <property type="match status" value="2"/>
</dbReference>
<dbReference type="GO" id="GO:0004523">
    <property type="term" value="F:RNA-DNA hybrid ribonuclease activity"/>
    <property type="evidence" value="ECO:0007669"/>
    <property type="project" value="InterPro"/>
</dbReference>
<dbReference type="EMBL" id="BPVZ01000040">
    <property type="protein sequence ID" value="GKV14216.1"/>
    <property type="molecule type" value="Genomic_DNA"/>
</dbReference>
<dbReference type="PANTHER" id="PTHR48475:SF2">
    <property type="entry name" value="RIBONUCLEASE H"/>
    <property type="match status" value="1"/>
</dbReference>
<name>A0AAV5JTF3_9ROSI</name>
<dbReference type="Pfam" id="PF17921">
    <property type="entry name" value="Integrase_H2C2"/>
    <property type="match status" value="1"/>
</dbReference>
<dbReference type="InterPro" id="IPR012337">
    <property type="entry name" value="RNaseH-like_sf"/>
</dbReference>
<dbReference type="GO" id="GO:0003676">
    <property type="term" value="F:nucleic acid binding"/>
    <property type="evidence" value="ECO:0007669"/>
    <property type="project" value="InterPro"/>
</dbReference>
<dbReference type="InterPro" id="IPR043502">
    <property type="entry name" value="DNA/RNA_pol_sf"/>
</dbReference>
<accession>A0AAV5JTF3</accession>
<dbReference type="CDD" id="cd09279">
    <property type="entry name" value="RNase_HI_like"/>
    <property type="match status" value="1"/>
</dbReference>
<proteinExistence type="predicted"/>
<sequence length="690" mass="78117">MLVKKANGKWRMCIDYTNLNQACPKDCYPMPNIDKLVEAASGNERLSLLDAYSSYHQVPMALEDEDKTSFYAGDEIYCYVMMPFGLKNASATYQKMVTIIFRAQIGQNLEVYVDDIVSGKFLGFMVSRRGIEVNPEKIKAVAEMEPPKSVKDVQRLTGRVAALHRFISKFIDKCLPFFKIMRLATKKDESGKQKKFEWNSECQAAFDELKSYLNSPPLLTKLMMEKSFTCTSAYQMKLSVLCYSLSDCHFGQKTETVFPITPNYSPHGLAPQTNFAEARMFQKIDQVDFIVECTSAHSGSQSEVDSCILYVDGASSNKGYGVGAILLGPDGYRSEHALKYNFDATNNMAEYETLLLGLQLAIELKVAMIQIYCDSQLVVNQVNSVCEVVDPVMMKSVFVEILDEPSFFKPKMMEINTNPSTLSWTDPIVSFMRDGIVPTDKQEEMRLRKKASRYTLVNDVLYKRSFSLPLLRCLNPYEAEYALRKVHEGVCGSHIGARTLAHKVLKQGYYWPNMSKDATQFVQRCQKCQFCLTTLLTPWPLAQWGLDLLVRPLSSLTSKKVEYFVFSSIICRYGIPNQIVVDNGTQFNCSSFRDFCSSYGIKLQFTSVYHSKSNGMVESVNKVILEGIKPRLELHKARWADELNNVLWAYRTTSQTATGETPYHLAFGAEAIISIEIGVPSFRVTHFDEG</sequence>
<feature type="domain" description="Integrase catalytic" evidence="1">
    <location>
        <begin position="548"/>
        <end position="670"/>
    </location>
</feature>
<dbReference type="PANTHER" id="PTHR48475">
    <property type="entry name" value="RIBONUCLEASE H"/>
    <property type="match status" value="1"/>
</dbReference>
<dbReference type="InterPro" id="IPR001584">
    <property type="entry name" value="Integrase_cat-core"/>
</dbReference>
<dbReference type="CDD" id="cd01647">
    <property type="entry name" value="RT_LTR"/>
    <property type="match status" value="1"/>
</dbReference>
<dbReference type="InterPro" id="IPR043128">
    <property type="entry name" value="Rev_trsase/Diguanyl_cyclase"/>
</dbReference>
<dbReference type="GO" id="GO:0015074">
    <property type="term" value="P:DNA integration"/>
    <property type="evidence" value="ECO:0007669"/>
    <property type="project" value="InterPro"/>
</dbReference>
<evidence type="ECO:0000259" key="1">
    <source>
        <dbReference type="PROSITE" id="PS50994"/>
    </source>
</evidence>
<dbReference type="Gene3D" id="3.30.420.10">
    <property type="entry name" value="Ribonuclease H-like superfamily/Ribonuclease H"/>
    <property type="match status" value="2"/>
</dbReference>
<dbReference type="AlphaFoldDB" id="A0AAV5JTF3"/>
<dbReference type="Gene3D" id="3.30.70.270">
    <property type="match status" value="2"/>
</dbReference>
<organism evidence="2 3">
    <name type="scientific">Rubroshorea leprosula</name>
    <dbReference type="NCBI Taxonomy" id="152421"/>
    <lineage>
        <taxon>Eukaryota</taxon>
        <taxon>Viridiplantae</taxon>
        <taxon>Streptophyta</taxon>
        <taxon>Embryophyta</taxon>
        <taxon>Tracheophyta</taxon>
        <taxon>Spermatophyta</taxon>
        <taxon>Magnoliopsida</taxon>
        <taxon>eudicotyledons</taxon>
        <taxon>Gunneridae</taxon>
        <taxon>Pentapetalae</taxon>
        <taxon>rosids</taxon>
        <taxon>malvids</taxon>
        <taxon>Malvales</taxon>
        <taxon>Dipterocarpaceae</taxon>
        <taxon>Rubroshorea</taxon>
    </lineage>
</organism>
<protein>
    <recommendedName>
        <fullName evidence="1">Integrase catalytic domain-containing protein</fullName>
    </recommendedName>
</protein>
<gene>
    <name evidence="2" type="ORF">SLEP1_g25119</name>
</gene>